<evidence type="ECO:0000313" key="2">
    <source>
        <dbReference type="EMBL" id="GFQ04264.1"/>
    </source>
</evidence>
<gene>
    <name evidence="2" type="ORF">PHJA_002570300</name>
</gene>
<dbReference type="Proteomes" id="UP000653305">
    <property type="component" value="Unassembled WGS sequence"/>
</dbReference>
<proteinExistence type="predicted"/>
<dbReference type="EMBL" id="BMAC01000923">
    <property type="protein sequence ID" value="GFQ04264.1"/>
    <property type="molecule type" value="Genomic_DNA"/>
</dbReference>
<feature type="transmembrane region" description="Helical" evidence="1">
    <location>
        <begin position="100"/>
        <end position="117"/>
    </location>
</feature>
<protein>
    <submittedName>
        <fullName evidence="2">Uncharacterized protein</fullName>
    </submittedName>
</protein>
<feature type="transmembrane region" description="Helical" evidence="1">
    <location>
        <begin position="38"/>
        <end position="63"/>
    </location>
</feature>
<evidence type="ECO:0000256" key="1">
    <source>
        <dbReference type="SAM" id="Phobius"/>
    </source>
</evidence>
<dbReference type="PANTHER" id="PTHR47413">
    <property type="entry name" value="LIPASE-LIKE PAD4"/>
    <property type="match status" value="1"/>
</dbReference>
<dbReference type="AlphaFoldDB" id="A0A830D7N5"/>
<accession>A0A830D7N5</accession>
<keyword evidence="1" id="KW-0472">Membrane</keyword>
<keyword evidence="1" id="KW-1133">Transmembrane helix</keyword>
<sequence>MLAKFLASTPLLEETWRLCSHANAAAQRSFAVNLVGQVAYVAFFGVQAVAWSLAGNLVGLESVGKGLFSTFPSHVEVKGAVMVHGSLLLLFLYFYETLDFNNWSAFYLPSFFIFLTYN</sequence>
<keyword evidence="1" id="KW-0812">Transmembrane</keyword>
<evidence type="ECO:0000313" key="3">
    <source>
        <dbReference type="Proteomes" id="UP000653305"/>
    </source>
</evidence>
<keyword evidence="3" id="KW-1185">Reference proteome</keyword>
<organism evidence="2 3">
    <name type="scientific">Phtheirospermum japonicum</name>
    <dbReference type="NCBI Taxonomy" id="374723"/>
    <lineage>
        <taxon>Eukaryota</taxon>
        <taxon>Viridiplantae</taxon>
        <taxon>Streptophyta</taxon>
        <taxon>Embryophyta</taxon>
        <taxon>Tracheophyta</taxon>
        <taxon>Spermatophyta</taxon>
        <taxon>Magnoliopsida</taxon>
        <taxon>eudicotyledons</taxon>
        <taxon>Gunneridae</taxon>
        <taxon>Pentapetalae</taxon>
        <taxon>asterids</taxon>
        <taxon>lamiids</taxon>
        <taxon>Lamiales</taxon>
        <taxon>Orobanchaceae</taxon>
        <taxon>Orobanchaceae incertae sedis</taxon>
        <taxon>Phtheirospermum</taxon>
    </lineage>
</organism>
<comment type="caution">
    <text evidence="2">The sequence shown here is derived from an EMBL/GenBank/DDBJ whole genome shotgun (WGS) entry which is preliminary data.</text>
</comment>
<dbReference type="PANTHER" id="PTHR47413:SF2">
    <property type="entry name" value="LIPASE-LIKE PAD4"/>
    <property type="match status" value="1"/>
</dbReference>
<name>A0A830D7N5_9LAMI</name>
<feature type="transmembrane region" description="Helical" evidence="1">
    <location>
        <begin position="75"/>
        <end position="94"/>
    </location>
</feature>
<dbReference type="OrthoDB" id="426718at2759"/>
<reference evidence="2" key="1">
    <citation type="submission" date="2020-07" db="EMBL/GenBank/DDBJ databases">
        <title>Ethylene signaling mediates host invasion by parasitic plants.</title>
        <authorList>
            <person name="Yoshida S."/>
        </authorList>
    </citation>
    <scope>NUCLEOTIDE SEQUENCE</scope>
    <source>
        <strain evidence="2">Okayama</strain>
    </source>
</reference>